<protein>
    <submittedName>
        <fullName evidence="2">Uncharacterized protein</fullName>
    </submittedName>
</protein>
<comment type="caution">
    <text evidence="2">The sequence shown here is derived from an EMBL/GenBank/DDBJ whole genome shotgun (WGS) entry which is preliminary data.</text>
</comment>
<accession>A0A8J4X083</accession>
<sequence length="96" mass="10889">MPEEQNESKVPLSPTLRNKGGKAVQSRFCYVSALNSLSGQSEQRGLQTSWHQLDNGILAFFRRRRTPVVYVNGPSHMTRQGVCLRCCLFVRLHVTL</sequence>
<reference evidence="2" key="1">
    <citation type="submission" date="2019-05" db="EMBL/GenBank/DDBJ databases">
        <title>Annotation for the trematode Paragonimus heterotremus.</title>
        <authorList>
            <person name="Choi Y.-J."/>
        </authorList>
    </citation>
    <scope>NUCLEOTIDE SEQUENCE</scope>
    <source>
        <strain evidence="2">LC</strain>
    </source>
</reference>
<gene>
    <name evidence="2" type="ORF">PHET_05127</name>
</gene>
<organism evidence="2 3">
    <name type="scientific">Paragonimus heterotremus</name>
    <dbReference type="NCBI Taxonomy" id="100268"/>
    <lineage>
        <taxon>Eukaryota</taxon>
        <taxon>Metazoa</taxon>
        <taxon>Spiralia</taxon>
        <taxon>Lophotrochozoa</taxon>
        <taxon>Platyhelminthes</taxon>
        <taxon>Trematoda</taxon>
        <taxon>Digenea</taxon>
        <taxon>Plagiorchiida</taxon>
        <taxon>Troglotremata</taxon>
        <taxon>Troglotrematidae</taxon>
        <taxon>Paragonimus</taxon>
    </lineage>
</organism>
<dbReference type="EMBL" id="LUCH01002392">
    <property type="protein sequence ID" value="KAF5401557.1"/>
    <property type="molecule type" value="Genomic_DNA"/>
</dbReference>
<dbReference type="AlphaFoldDB" id="A0A8J4X083"/>
<evidence type="ECO:0000313" key="3">
    <source>
        <dbReference type="Proteomes" id="UP000748531"/>
    </source>
</evidence>
<evidence type="ECO:0000256" key="1">
    <source>
        <dbReference type="SAM" id="MobiDB-lite"/>
    </source>
</evidence>
<dbReference type="Proteomes" id="UP000748531">
    <property type="component" value="Unassembled WGS sequence"/>
</dbReference>
<name>A0A8J4X083_9TREM</name>
<evidence type="ECO:0000313" key="2">
    <source>
        <dbReference type="EMBL" id="KAF5401557.1"/>
    </source>
</evidence>
<proteinExistence type="predicted"/>
<feature type="region of interest" description="Disordered" evidence="1">
    <location>
        <begin position="1"/>
        <end position="23"/>
    </location>
</feature>
<keyword evidence="3" id="KW-1185">Reference proteome</keyword>